<accession>A0A2T0TWI2</accession>
<proteinExistence type="predicted"/>
<dbReference type="Gene3D" id="3.40.50.720">
    <property type="entry name" value="NAD(P)-binding Rossmann-like Domain"/>
    <property type="match status" value="2"/>
</dbReference>
<dbReference type="InterPro" id="IPR036291">
    <property type="entry name" value="NAD(P)-bd_dom_sf"/>
</dbReference>
<dbReference type="RefSeq" id="WP_245887741.1">
    <property type="nucleotide sequence ID" value="NZ_PVTG01000004.1"/>
</dbReference>
<dbReference type="Gene3D" id="1.10.287.70">
    <property type="match status" value="1"/>
</dbReference>
<organism evidence="3 4">
    <name type="scientific">Geodermatophilus tzadiensis</name>
    <dbReference type="NCBI Taxonomy" id="1137988"/>
    <lineage>
        <taxon>Bacteria</taxon>
        <taxon>Bacillati</taxon>
        <taxon>Actinomycetota</taxon>
        <taxon>Actinomycetes</taxon>
        <taxon>Geodermatophilales</taxon>
        <taxon>Geodermatophilaceae</taxon>
        <taxon>Geodermatophilus</taxon>
    </lineage>
</organism>
<dbReference type="GO" id="GO:0006813">
    <property type="term" value="P:potassium ion transport"/>
    <property type="evidence" value="ECO:0007669"/>
    <property type="project" value="InterPro"/>
</dbReference>
<dbReference type="InterPro" id="IPR003148">
    <property type="entry name" value="RCK_N"/>
</dbReference>
<dbReference type="SUPFAM" id="SSF51735">
    <property type="entry name" value="NAD(P)-binding Rossmann-fold domains"/>
    <property type="match status" value="2"/>
</dbReference>
<comment type="caution">
    <text evidence="3">The sequence shown here is derived from an EMBL/GenBank/DDBJ whole genome shotgun (WGS) entry which is preliminary data.</text>
</comment>
<dbReference type="PANTHER" id="PTHR43833">
    <property type="entry name" value="POTASSIUM CHANNEL PROTEIN 2-RELATED-RELATED"/>
    <property type="match status" value="1"/>
</dbReference>
<dbReference type="Pfam" id="PF02254">
    <property type="entry name" value="TrkA_N"/>
    <property type="match status" value="2"/>
</dbReference>
<feature type="transmembrane region" description="Helical" evidence="1">
    <location>
        <begin position="53"/>
        <end position="72"/>
    </location>
</feature>
<protein>
    <submittedName>
        <fullName evidence="3">Trk K+ transport system NAD-binding subunit</fullName>
    </submittedName>
</protein>
<dbReference type="SUPFAM" id="SSF81324">
    <property type="entry name" value="Voltage-gated potassium channels"/>
    <property type="match status" value="1"/>
</dbReference>
<keyword evidence="1" id="KW-1133">Transmembrane helix</keyword>
<dbReference type="EMBL" id="PVTG01000004">
    <property type="protein sequence ID" value="PRY50054.1"/>
    <property type="molecule type" value="Genomic_DNA"/>
</dbReference>
<evidence type="ECO:0000259" key="2">
    <source>
        <dbReference type="Pfam" id="PF02254"/>
    </source>
</evidence>
<dbReference type="AlphaFoldDB" id="A0A2T0TWI2"/>
<keyword evidence="4" id="KW-1185">Reference proteome</keyword>
<evidence type="ECO:0000256" key="1">
    <source>
        <dbReference type="SAM" id="Phobius"/>
    </source>
</evidence>
<evidence type="ECO:0000313" key="4">
    <source>
        <dbReference type="Proteomes" id="UP000239210"/>
    </source>
</evidence>
<feature type="domain" description="RCK N-terminal" evidence="2">
    <location>
        <begin position="300"/>
        <end position="401"/>
    </location>
</feature>
<dbReference type="Proteomes" id="UP000239210">
    <property type="component" value="Unassembled WGS sequence"/>
</dbReference>
<sequence length="575" mass="62420">MPVVPRAEGSATVFVVLRRMRAPLITLITIFAISVLGLSLVPGQDANGQPARMSVFDAFYVMSYTATTIGFGEIPNAFTYAQRMWVTGAIYLTVIGWAYAIGALLALLQDRAFRQALALRHVSRKVTALREPFLLIAGYGETGETLGRAFDTLGRRFTVVDIADARIDALELNTSHADVPGVVGDARDAHVLGVAGLGHPYCEGVLALTNDDEANLAVTMAAALLRPDLTVVTRTTSSVVAERMRTFGSPTVINPFDRFGDHLRLALRAPSSYQLTTWLESGPGAELPPRADAPAPGRWVVCGYGRFGRQFATDLRAEGLEVTTVDPVDGEATVVGDASEPQVIRRADLTTAVGLVAGTDNDTTNLSLIAEARRANRHLFIAARQNQPTNAALFAAMEPDALLVPTQVVAHDAYARLSTPLLWRLLRELPQQTDEWSADVVDRLVDACGRHLEPLWKVRLTDTEAPALQPWLATGRLTLGDLLRSPARRDEPLSVVPLLVLRGQETLLAPGDDLLLAPDDQMLCAGRPGMRRALETTLLVDGVVEYLVTGRQVPTSWIWRRLSRSARMPEPTPAP</sequence>
<feature type="domain" description="RCK N-terminal" evidence="2">
    <location>
        <begin position="135"/>
        <end position="255"/>
    </location>
</feature>
<gene>
    <name evidence="3" type="ORF">LY71_10490</name>
</gene>
<evidence type="ECO:0000313" key="3">
    <source>
        <dbReference type="EMBL" id="PRY50054.1"/>
    </source>
</evidence>
<name>A0A2T0TWI2_9ACTN</name>
<dbReference type="InterPro" id="IPR050721">
    <property type="entry name" value="Trk_Ktr_HKT_K-transport"/>
</dbReference>
<keyword evidence="1" id="KW-0812">Transmembrane</keyword>
<reference evidence="3 4" key="1">
    <citation type="submission" date="2018-03" db="EMBL/GenBank/DDBJ databases">
        <title>Genomic Encyclopedia of Archaeal and Bacterial Type Strains, Phase II (KMG-II): from individual species to whole genera.</title>
        <authorList>
            <person name="Goeker M."/>
        </authorList>
    </citation>
    <scope>NUCLEOTIDE SEQUENCE [LARGE SCALE GENOMIC DNA]</scope>
    <source>
        <strain evidence="3 4">DSM 45416</strain>
    </source>
</reference>
<keyword evidence="1" id="KW-0472">Membrane</keyword>
<feature type="transmembrane region" description="Helical" evidence="1">
    <location>
        <begin position="84"/>
        <end position="108"/>
    </location>
</feature>
<feature type="transmembrane region" description="Helical" evidence="1">
    <location>
        <begin position="20"/>
        <end position="41"/>
    </location>
</feature>
<dbReference type="PANTHER" id="PTHR43833:SF11">
    <property type="entry name" value="VOLTAGE-GATED POTASSIUM CHANNEL KCH"/>
    <property type="match status" value="1"/>
</dbReference>